<evidence type="ECO:0000256" key="1">
    <source>
        <dbReference type="SAM" id="MobiDB-lite"/>
    </source>
</evidence>
<evidence type="ECO:0000313" key="2">
    <source>
        <dbReference type="EMBL" id="CAD8886923.1"/>
    </source>
</evidence>
<sequence length="138" mass="15496">MVFWRKKDDISGSLNLPPAFPLAPKECTKQSQALFECLESSDGDSATNRLRSLQAKNKQKQQQQQDQKIIQEDKTNGKGESTGNNVVETAEDILRPCSKLIKNYTTCVDRALTKQKKMQSCLKTTESKTNIVTSRNLS</sequence>
<dbReference type="EMBL" id="HBFR01019556">
    <property type="protein sequence ID" value="CAD8886923.1"/>
    <property type="molecule type" value="Transcribed_RNA"/>
</dbReference>
<protein>
    <submittedName>
        <fullName evidence="2">Uncharacterized protein</fullName>
    </submittedName>
</protein>
<organism evidence="2">
    <name type="scientific">Corethron hystrix</name>
    <dbReference type="NCBI Taxonomy" id="216773"/>
    <lineage>
        <taxon>Eukaryota</taxon>
        <taxon>Sar</taxon>
        <taxon>Stramenopiles</taxon>
        <taxon>Ochrophyta</taxon>
        <taxon>Bacillariophyta</taxon>
        <taxon>Coscinodiscophyceae</taxon>
        <taxon>Corethrophycidae</taxon>
        <taxon>Corethrales</taxon>
        <taxon>Corethraceae</taxon>
        <taxon>Corethron</taxon>
    </lineage>
</organism>
<proteinExistence type="predicted"/>
<dbReference type="AlphaFoldDB" id="A0A7S1BJ78"/>
<reference evidence="2" key="1">
    <citation type="submission" date="2021-01" db="EMBL/GenBank/DDBJ databases">
        <authorList>
            <person name="Corre E."/>
            <person name="Pelletier E."/>
            <person name="Niang G."/>
            <person name="Scheremetjew M."/>
            <person name="Finn R."/>
            <person name="Kale V."/>
            <person name="Holt S."/>
            <person name="Cochrane G."/>
            <person name="Meng A."/>
            <person name="Brown T."/>
            <person name="Cohen L."/>
        </authorList>
    </citation>
    <scope>NUCLEOTIDE SEQUENCE</scope>
    <source>
        <strain evidence="2">308</strain>
    </source>
</reference>
<name>A0A7S1BJ78_9STRA</name>
<accession>A0A7S1BJ78</accession>
<gene>
    <name evidence="2" type="ORF">CHYS00102_LOCUS14121</name>
</gene>
<feature type="region of interest" description="Disordered" evidence="1">
    <location>
        <begin position="53"/>
        <end position="86"/>
    </location>
</feature>
<feature type="compositionally biased region" description="Low complexity" evidence="1">
    <location>
        <begin position="54"/>
        <end position="68"/>
    </location>
</feature>